<organism evidence="1 2">
    <name type="scientific">Taxus chinensis</name>
    <name type="common">Chinese yew</name>
    <name type="synonym">Taxus wallichiana var. chinensis</name>
    <dbReference type="NCBI Taxonomy" id="29808"/>
    <lineage>
        <taxon>Eukaryota</taxon>
        <taxon>Viridiplantae</taxon>
        <taxon>Streptophyta</taxon>
        <taxon>Embryophyta</taxon>
        <taxon>Tracheophyta</taxon>
        <taxon>Spermatophyta</taxon>
        <taxon>Pinopsida</taxon>
        <taxon>Pinidae</taxon>
        <taxon>Conifers II</taxon>
        <taxon>Cupressales</taxon>
        <taxon>Taxaceae</taxon>
        <taxon>Taxus</taxon>
    </lineage>
</organism>
<dbReference type="AlphaFoldDB" id="A0AA38LLE9"/>
<reference evidence="1 2" key="1">
    <citation type="journal article" date="2021" name="Nat. Plants">
        <title>The Taxus genome provides insights into paclitaxel biosynthesis.</title>
        <authorList>
            <person name="Xiong X."/>
            <person name="Gou J."/>
            <person name="Liao Q."/>
            <person name="Li Y."/>
            <person name="Zhou Q."/>
            <person name="Bi G."/>
            <person name="Li C."/>
            <person name="Du R."/>
            <person name="Wang X."/>
            <person name="Sun T."/>
            <person name="Guo L."/>
            <person name="Liang H."/>
            <person name="Lu P."/>
            <person name="Wu Y."/>
            <person name="Zhang Z."/>
            <person name="Ro D.K."/>
            <person name="Shang Y."/>
            <person name="Huang S."/>
            <person name="Yan J."/>
        </authorList>
    </citation>
    <scope>NUCLEOTIDE SEQUENCE [LARGE SCALE GENOMIC DNA]</scope>
    <source>
        <strain evidence="1">Ta-2019</strain>
    </source>
</reference>
<proteinExistence type="predicted"/>
<dbReference type="EMBL" id="JAHRHJ020000001">
    <property type="protein sequence ID" value="KAH9328116.1"/>
    <property type="molecule type" value="Genomic_DNA"/>
</dbReference>
<feature type="non-terminal residue" evidence="1">
    <location>
        <position position="55"/>
    </location>
</feature>
<protein>
    <submittedName>
        <fullName evidence="1">Uncharacterized protein</fullName>
    </submittedName>
</protein>
<gene>
    <name evidence="1" type="ORF">KI387_000224</name>
</gene>
<keyword evidence="2" id="KW-1185">Reference proteome</keyword>
<evidence type="ECO:0000313" key="1">
    <source>
        <dbReference type="EMBL" id="KAH9328116.1"/>
    </source>
</evidence>
<dbReference type="Proteomes" id="UP000824469">
    <property type="component" value="Unassembled WGS sequence"/>
</dbReference>
<feature type="non-terminal residue" evidence="1">
    <location>
        <position position="1"/>
    </location>
</feature>
<accession>A0AA38LLE9</accession>
<sequence>RLPDEWRDPIHRVYTDTLMIFMERTCADLSVDAGEPSAAGRHTDDLFPYLACGQD</sequence>
<comment type="caution">
    <text evidence="1">The sequence shown here is derived from an EMBL/GenBank/DDBJ whole genome shotgun (WGS) entry which is preliminary data.</text>
</comment>
<evidence type="ECO:0000313" key="2">
    <source>
        <dbReference type="Proteomes" id="UP000824469"/>
    </source>
</evidence>
<name>A0AA38LLE9_TAXCH</name>